<evidence type="ECO:0000313" key="2">
    <source>
        <dbReference type="Proteomes" id="UP000789375"/>
    </source>
</evidence>
<dbReference type="SUPFAM" id="SSF52047">
    <property type="entry name" value="RNI-like"/>
    <property type="match status" value="1"/>
</dbReference>
<dbReference type="Gene3D" id="3.80.10.10">
    <property type="entry name" value="Ribonuclease Inhibitor"/>
    <property type="match status" value="1"/>
</dbReference>
<evidence type="ECO:0000313" key="1">
    <source>
        <dbReference type="EMBL" id="CAG8465654.1"/>
    </source>
</evidence>
<dbReference type="InterPro" id="IPR032675">
    <property type="entry name" value="LRR_dom_sf"/>
</dbReference>
<dbReference type="Proteomes" id="UP000789375">
    <property type="component" value="Unassembled WGS sequence"/>
</dbReference>
<gene>
    <name evidence="1" type="ORF">FMOSSE_LOCUS2262</name>
</gene>
<protein>
    <submittedName>
        <fullName evidence="1">10972_t:CDS:1</fullName>
    </submittedName>
</protein>
<comment type="caution">
    <text evidence="1">The sequence shown here is derived from an EMBL/GenBank/DDBJ whole genome shotgun (WGS) entry which is preliminary data.</text>
</comment>
<reference evidence="1" key="1">
    <citation type="submission" date="2021-06" db="EMBL/GenBank/DDBJ databases">
        <authorList>
            <person name="Kallberg Y."/>
            <person name="Tangrot J."/>
            <person name="Rosling A."/>
        </authorList>
    </citation>
    <scope>NUCLEOTIDE SEQUENCE</scope>
    <source>
        <strain evidence="1">87-6 pot B 2015</strain>
    </source>
</reference>
<organism evidence="1 2">
    <name type="scientific">Funneliformis mosseae</name>
    <name type="common">Endomycorrhizal fungus</name>
    <name type="synonym">Glomus mosseae</name>
    <dbReference type="NCBI Taxonomy" id="27381"/>
    <lineage>
        <taxon>Eukaryota</taxon>
        <taxon>Fungi</taxon>
        <taxon>Fungi incertae sedis</taxon>
        <taxon>Mucoromycota</taxon>
        <taxon>Glomeromycotina</taxon>
        <taxon>Glomeromycetes</taxon>
        <taxon>Glomerales</taxon>
        <taxon>Glomeraceae</taxon>
        <taxon>Funneliformis</taxon>
    </lineage>
</organism>
<name>A0A9N8VX86_FUNMO</name>
<dbReference type="AlphaFoldDB" id="A0A9N8VX86"/>
<proteinExistence type="predicted"/>
<keyword evidence="2" id="KW-1185">Reference proteome</keyword>
<sequence>MTLINTYLASLPQESINELKEHGIDVPDYPTKLCFNYPIYLRGLDLNYLHKLSSCWVHYKYNEKASIHHPFQKAVSCIKKFGKKFSGRDDSLLSKNEMNRIRVQIHLICSKLLSLFLIRSPKLSLLRIKPKRNEVIFSLFDADLIYLSATNNCLSFLTGLECVDDHDMERIYNQLASSSTNISRIMIYGQQNSMSLANLISVQKELQRLYLVNINSITYWTAPGVGSELQKKAFLITKLKLESSCGCLKFLGDFINLEELSLRCLHKDPCYNARGSVKAPSLRNLRKLEFEYNHKYEIKFIADLIQNTFKLRKVVVEGSRILDPINVQLLFESIIISCPHMRNCSIPISVINPPLITLFDSCRHIKRLCLFSIPSEAPININYCDNFLFQILKSRPANLRTLELINCRFSVKVWEIFLRAQPFTNLRFVSYLWMKHNFQPSVEFLEICSKYKRFGLLKAFGKIDLFRNCLFPKYYLRID</sequence>
<dbReference type="EMBL" id="CAJVPP010000289">
    <property type="protein sequence ID" value="CAG8465654.1"/>
    <property type="molecule type" value="Genomic_DNA"/>
</dbReference>
<accession>A0A9N8VX86</accession>